<evidence type="ECO:0000313" key="6">
    <source>
        <dbReference type="Proteomes" id="UP000604046"/>
    </source>
</evidence>
<protein>
    <submittedName>
        <fullName evidence="5">AKR2A protein</fullName>
    </submittedName>
</protein>
<feature type="region of interest" description="Disordered" evidence="4">
    <location>
        <begin position="576"/>
        <end position="634"/>
    </location>
</feature>
<evidence type="ECO:0000256" key="4">
    <source>
        <dbReference type="SAM" id="MobiDB-lite"/>
    </source>
</evidence>
<keyword evidence="1" id="KW-0677">Repeat</keyword>
<dbReference type="PROSITE" id="PS50297">
    <property type="entry name" value="ANK_REP_REGION"/>
    <property type="match status" value="1"/>
</dbReference>
<evidence type="ECO:0000256" key="2">
    <source>
        <dbReference type="ARBA" id="ARBA00023043"/>
    </source>
</evidence>
<dbReference type="InterPro" id="IPR002110">
    <property type="entry name" value="Ankyrin_rpt"/>
</dbReference>
<evidence type="ECO:0000256" key="1">
    <source>
        <dbReference type="ARBA" id="ARBA00022737"/>
    </source>
</evidence>
<feature type="compositionally biased region" description="Pro residues" evidence="4">
    <location>
        <begin position="502"/>
        <end position="523"/>
    </location>
</feature>
<sequence>MVGDLSPTKLLEACKFGDIEAVKNYLMEPSDSQPGSRDLEAKDQRGYAVGADRMPITELLVEDLNCVDKAGNSSVHYAAGYGRQEILTYLLGQKANVNKENSSQSLNNSRGQTPLAVAIKNEQPWGPVLIAAFVNVFPEPALANRHQTVPANLTVVFIFGLVWARGALKGLGSLCPCLEPRFCFCAVRYIPGCLQAMDLLAQPWIRGPPASRDELQSGDKVFLRQADRWEPGTVVGIDAANQSVHVKLPFGVYALGLTESARLLQKAARLLIVAPGAGVKTLGARFRALGAEPGFQVEVAGRKGVLYDRYPETWDTGVRAPNLRSFAEDLVRMGVHRRADCLIFGSRGGQVVLPLMWSALGDEVPPSVVVNGGCAMQLPGPPVRWPLRAVTVMLLGGQDFFRGNLSAEEYMTRTCQSVNPANRTTAFFYVPEMKHMPQESVVQAALPCLVEAALDWAQGGHAAVMSHLRSAQEALIRIGFGGVLRFTGPSGWQEQRFGPQVPDRPPAPLSPRAPKPARPPCPPGTAVSILPVDLAAEDSPESHRHMAAEARRFAAARPGSDPVRTRLLEWADGQDAEAWAAEDDAPKSQPPPKAAMPGKPIVGYTPNRVDMGPFPPQPGSRIYPVAQQRGPLQR</sequence>
<reference evidence="5" key="1">
    <citation type="submission" date="2021-02" db="EMBL/GenBank/DDBJ databases">
        <authorList>
            <person name="Dougan E. K."/>
            <person name="Rhodes N."/>
            <person name="Thang M."/>
            <person name="Chan C."/>
        </authorList>
    </citation>
    <scope>NUCLEOTIDE SEQUENCE</scope>
</reference>
<proteinExistence type="predicted"/>
<feature type="repeat" description="ANK" evidence="3">
    <location>
        <begin position="70"/>
        <end position="102"/>
    </location>
</feature>
<organism evidence="5 6">
    <name type="scientific">Symbiodinium natans</name>
    <dbReference type="NCBI Taxonomy" id="878477"/>
    <lineage>
        <taxon>Eukaryota</taxon>
        <taxon>Sar</taxon>
        <taxon>Alveolata</taxon>
        <taxon>Dinophyceae</taxon>
        <taxon>Suessiales</taxon>
        <taxon>Symbiodiniaceae</taxon>
        <taxon>Symbiodinium</taxon>
    </lineage>
</organism>
<dbReference type="PROSITE" id="PS50088">
    <property type="entry name" value="ANK_REPEAT"/>
    <property type="match status" value="1"/>
</dbReference>
<evidence type="ECO:0000256" key="3">
    <source>
        <dbReference type="PROSITE-ProRule" id="PRU00023"/>
    </source>
</evidence>
<gene>
    <name evidence="5" type="primary">AKR2A</name>
    <name evidence="5" type="ORF">SNAT2548_LOCUS2828</name>
</gene>
<dbReference type="Pfam" id="PF12796">
    <property type="entry name" value="Ank_2"/>
    <property type="match status" value="1"/>
</dbReference>
<dbReference type="SUPFAM" id="SSF48403">
    <property type="entry name" value="Ankyrin repeat"/>
    <property type="match status" value="1"/>
</dbReference>
<dbReference type="Gene3D" id="1.25.40.20">
    <property type="entry name" value="Ankyrin repeat-containing domain"/>
    <property type="match status" value="1"/>
</dbReference>
<evidence type="ECO:0000313" key="5">
    <source>
        <dbReference type="EMBL" id="CAE6973462.1"/>
    </source>
</evidence>
<dbReference type="OrthoDB" id="420573at2759"/>
<dbReference type="PANTHER" id="PTHR24126">
    <property type="entry name" value="ANKYRIN REPEAT, PH AND SEC7 DOMAIN CONTAINING PROTEIN SECG-RELATED"/>
    <property type="match status" value="1"/>
</dbReference>
<dbReference type="EMBL" id="CAJNDS010000169">
    <property type="protein sequence ID" value="CAE6973462.1"/>
    <property type="molecule type" value="Genomic_DNA"/>
</dbReference>
<keyword evidence="6" id="KW-1185">Reference proteome</keyword>
<dbReference type="InterPro" id="IPR036770">
    <property type="entry name" value="Ankyrin_rpt-contain_sf"/>
</dbReference>
<dbReference type="AlphaFoldDB" id="A0A812I7D0"/>
<dbReference type="Proteomes" id="UP000604046">
    <property type="component" value="Unassembled WGS sequence"/>
</dbReference>
<dbReference type="PANTHER" id="PTHR24126:SF14">
    <property type="entry name" value="ANK_REP_REGION DOMAIN-CONTAINING PROTEIN"/>
    <property type="match status" value="1"/>
</dbReference>
<name>A0A812I7D0_9DINO</name>
<keyword evidence="2 3" id="KW-0040">ANK repeat</keyword>
<feature type="region of interest" description="Disordered" evidence="4">
    <location>
        <begin position="491"/>
        <end position="527"/>
    </location>
</feature>
<comment type="caution">
    <text evidence="5">The sequence shown here is derived from an EMBL/GenBank/DDBJ whole genome shotgun (WGS) entry which is preliminary data.</text>
</comment>
<accession>A0A812I7D0</accession>